<dbReference type="InterPro" id="IPR027417">
    <property type="entry name" value="P-loop_NTPase"/>
</dbReference>
<keyword evidence="3" id="KW-0812">Transmembrane</keyword>
<comment type="similarity">
    <text evidence="2">Belongs to the TRAFAC class myosin-kinesin ATPase superfamily. Kinesin family.</text>
</comment>
<dbReference type="PANTHER" id="PTHR24115">
    <property type="entry name" value="KINESIN-RELATED"/>
    <property type="match status" value="1"/>
</dbReference>
<dbReference type="SMART" id="SM00184">
    <property type="entry name" value="RING"/>
    <property type="match status" value="1"/>
</dbReference>
<dbReference type="Pfam" id="PF00240">
    <property type="entry name" value="ubiquitin"/>
    <property type="match status" value="1"/>
</dbReference>
<dbReference type="GO" id="GO:0008017">
    <property type="term" value="F:microtubule binding"/>
    <property type="evidence" value="ECO:0007669"/>
    <property type="project" value="InterPro"/>
</dbReference>
<dbReference type="InterPro" id="IPR027640">
    <property type="entry name" value="Kinesin-like_fam"/>
</dbReference>
<dbReference type="PROSITE" id="PS50089">
    <property type="entry name" value="ZF_RING_2"/>
    <property type="match status" value="1"/>
</dbReference>
<dbReference type="SUPFAM" id="SSF52540">
    <property type="entry name" value="P-loop containing nucleoside triphosphate hydrolases"/>
    <property type="match status" value="1"/>
</dbReference>
<dbReference type="GO" id="GO:0008270">
    <property type="term" value="F:zinc ion binding"/>
    <property type="evidence" value="ECO:0007669"/>
    <property type="project" value="UniProtKB-KW"/>
</dbReference>
<dbReference type="AlphaFoldDB" id="A0A1Q9F758"/>
<keyword evidence="3" id="KW-0472">Membrane</keyword>
<gene>
    <name evidence="7" type="primary">FLA10</name>
    <name evidence="7" type="ORF">AK812_SmicGene264</name>
</gene>
<keyword evidence="2" id="KW-0067">ATP-binding</keyword>
<dbReference type="OrthoDB" id="3176171at2759"/>
<dbReference type="InterPro" id="IPR001752">
    <property type="entry name" value="Kinesin_motor_dom"/>
</dbReference>
<dbReference type="GO" id="GO:0003777">
    <property type="term" value="F:microtubule motor activity"/>
    <property type="evidence" value="ECO:0007669"/>
    <property type="project" value="InterPro"/>
</dbReference>
<keyword evidence="2" id="KW-0547">Nucleotide-binding</keyword>
<dbReference type="InterPro" id="IPR013083">
    <property type="entry name" value="Znf_RING/FYVE/PHD"/>
</dbReference>
<evidence type="ECO:0000313" key="7">
    <source>
        <dbReference type="EMBL" id="OLQ15520.1"/>
    </source>
</evidence>
<dbReference type="GO" id="GO:0005874">
    <property type="term" value="C:microtubule"/>
    <property type="evidence" value="ECO:0007669"/>
    <property type="project" value="TreeGrafter"/>
</dbReference>
<dbReference type="Gene3D" id="3.40.850.10">
    <property type="entry name" value="Kinesin motor domain"/>
    <property type="match status" value="1"/>
</dbReference>
<dbReference type="PROSITE" id="PS50053">
    <property type="entry name" value="UBIQUITIN_2"/>
    <property type="match status" value="1"/>
</dbReference>
<dbReference type="Pfam" id="PF00225">
    <property type="entry name" value="Kinesin"/>
    <property type="match status" value="1"/>
</dbReference>
<reference evidence="7 8" key="1">
    <citation type="submission" date="2016-02" db="EMBL/GenBank/DDBJ databases">
        <title>Genome analysis of coral dinoflagellate symbionts highlights evolutionary adaptations to a symbiotic lifestyle.</title>
        <authorList>
            <person name="Aranda M."/>
            <person name="Li Y."/>
            <person name="Liew Y.J."/>
            <person name="Baumgarten S."/>
            <person name="Simakov O."/>
            <person name="Wilson M."/>
            <person name="Piel J."/>
            <person name="Ashoor H."/>
            <person name="Bougouffa S."/>
            <person name="Bajic V.B."/>
            <person name="Ryu T."/>
            <person name="Ravasi T."/>
            <person name="Bayer T."/>
            <person name="Micklem G."/>
            <person name="Kim H."/>
            <person name="Bhak J."/>
            <person name="Lajeunesse T.C."/>
            <person name="Voolstra C.R."/>
        </authorList>
    </citation>
    <scope>NUCLEOTIDE SEQUENCE [LARGE SCALE GENOMIC DNA]</scope>
    <source>
        <strain evidence="7 8">CCMP2467</strain>
    </source>
</reference>
<evidence type="ECO:0000256" key="2">
    <source>
        <dbReference type="PROSITE-ProRule" id="PRU00283"/>
    </source>
</evidence>
<evidence type="ECO:0000259" key="4">
    <source>
        <dbReference type="PROSITE" id="PS50053"/>
    </source>
</evidence>
<dbReference type="GO" id="GO:0005871">
    <property type="term" value="C:kinesin complex"/>
    <property type="evidence" value="ECO:0007669"/>
    <property type="project" value="TreeGrafter"/>
</dbReference>
<comment type="caution">
    <text evidence="7">The sequence shown here is derived from an EMBL/GenBank/DDBJ whole genome shotgun (WGS) entry which is preliminary data.</text>
</comment>
<dbReference type="Pfam" id="PF13639">
    <property type="entry name" value="zf-RING_2"/>
    <property type="match status" value="1"/>
</dbReference>
<evidence type="ECO:0000256" key="1">
    <source>
        <dbReference type="PROSITE-ProRule" id="PRU00175"/>
    </source>
</evidence>
<dbReference type="SMART" id="SM00129">
    <property type="entry name" value="KISc"/>
    <property type="match status" value="1"/>
</dbReference>
<keyword evidence="2" id="KW-0505">Motor protein</keyword>
<feature type="domain" description="RING-type" evidence="6">
    <location>
        <begin position="545"/>
        <end position="590"/>
    </location>
</feature>
<dbReference type="PROSITE" id="PS50067">
    <property type="entry name" value="KINESIN_MOTOR_2"/>
    <property type="match status" value="1"/>
</dbReference>
<dbReference type="GO" id="GO:0007018">
    <property type="term" value="P:microtubule-based movement"/>
    <property type="evidence" value="ECO:0007669"/>
    <property type="project" value="InterPro"/>
</dbReference>
<keyword evidence="1" id="KW-0479">Metal-binding</keyword>
<accession>A0A1Q9F758</accession>
<keyword evidence="1" id="KW-0862">Zinc</keyword>
<protein>
    <submittedName>
        <fullName evidence="7">Kinesin-like protein FLA10</fullName>
    </submittedName>
</protein>
<dbReference type="GO" id="GO:0016887">
    <property type="term" value="F:ATP hydrolysis activity"/>
    <property type="evidence" value="ECO:0007669"/>
    <property type="project" value="TreeGrafter"/>
</dbReference>
<feature type="domain" description="Ubiquitin-like" evidence="4">
    <location>
        <begin position="22"/>
        <end position="93"/>
    </location>
</feature>
<keyword evidence="1" id="KW-0863">Zinc-finger</keyword>
<dbReference type="InterPro" id="IPR000626">
    <property type="entry name" value="Ubiquitin-like_dom"/>
</dbReference>
<dbReference type="Gene3D" id="3.30.40.10">
    <property type="entry name" value="Zinc/RING finger domain, C3HC4 (zinc finger)"/>
    <property type="match status" value="1"/>
</dbReference>
<feature type="domain" description="Kinesin motor" evidence="5">
    <location>
        <begin position="102"/>
        <end position="261"/>
    </location>
</feature>
<evidence type="ECO:0000259" key="6">
    <source>
        <dbReference type="PROSITE" id="PS50089"/>
    </source>
</evidence>
<keyword evidence="8" id="KW-1185">Reference proteome</keyword>
<dbReference type="InterPro" id="IPR029071">
    <property type="entry name" value="Ubiquitin-like_domsf"/>
</dbReference>
<feature type="binding site" evidence="2">
    <location>
        <begin position="177"/>
        <end position="184"/>
    </location>
    <ligand>
        <name>ATP</name>
        <dbReference type="ChEBI" id="CHEBI:30616"/>
    </ligand>
</feature>
<sequence length="623" mass="68567">MDAPCDASACTPRRGQKQARCMAINVLSLAGEAIARVSADPLCSVRELKQQIWALGGPEVRQLRLMLGTAQLQDEARLDESGLADGSDVMALVVPEDETKNYMRIVIRCRPLRTEEEQEPGFDLDLDRGLVSVRLREFLCSDIFDESVSQAEVFERLGQDLTQHVLEGYNATVLCYGEGGAGKSYTLFGPSPDVAHAAAEQGLAPRAFRYVFRRLRALRTRDWQVSLSMREIVRDELRDLLAADPKAQCSLRVHEGHTLVEGGVDIAASSLKFVRLNPSFVMAPAVHALRWGKLLILGLHAAWGKEFVTYRWYGHRQHAPRQGFPSPNEICLNYPATCLHLYVDECVKLPGSMRLPWDGGVSGAAEASAGEFLILRVENSTSEGRSRPSFHVHSACNEGCGNCSFSKAILQEGLPSVCGATEDEAVFGWVHKTQMNGPNASSECLGSLHDFYGPQGEAILEITETLRTSRILAVVIPVSLLGLLLAVAVTLAIVIYLRLWKREVLVSLMPRLWPSRRHDATEPKVTKEQVEAALPIIRLDVEETCSVCLETVELNEDARRLNCRHAFHADCIMSWCTHRGTSVIGCPVCRQPQSLTGEAASIAAPQLVGHVMPDIEDGFPISL</sequence>
<dbReference type="SUPFAM" id="SSF54236">
    <property type="entry name" value="Ubiquitin-like"/>
    <property type="match status" value="1"/>
</dbReference>
<dbReference type="SUPFAM" id="SSF57850">
    <property type="entry name" value="RING/U-box"/>
    <property type="match status" value="1"/>
</dbReference>
<dbReference type="InterPro" id="IPR036961">
    <property type="entry name" value="Kinesin_motor_dom_sf"/>
</dbReference>
<dbReference type="InterPro" id="IPR001841">
    <property type="entry name" value="Znf_RING"/>
</dbReference>
<keyword evidence="3" id="KW-1133">Transmembrane helix</keyword>
<evidence type="ECO:0000259" key="5">
    <source>
        <dbReference type="PROSITE" id="PS50067"/>
    </source>
</evidence>
<dbReference type="Gene3D" id="3.10.20.90">
    <property type="entry name" value="Phosphatidylinositol 3-kinase Catalytic Subunit, Chain A, domain 1"/>
    <property type="match status" value="1"/>
</dbReference>
<feature type="transmembrane region" description="Helical" evidence="3">
    <location>
        <begin position="471"/>
        <end position="497"/>
    </location>
</feature>
<evidence type="ECO:0000313" key="8">
    <source>
        <dbReference type="Proteomes" id="UP000186817"/>
    </source>
</evidence>
<dbReference type="GO" id="GO:0005524">
    <property type="term" value="F:ATP binding"/>
    <property type="evidence" value="ECO:0007669"/>
    <property type="project" value="UniProtKB-UniRule"/>
</dbReference>
<dbReference type="EMBL" id="LSRX01000002">
    <property type="protein sequence ID" value="OLQ15520.1"/>
    <property type="molecule type" value="Genomic_DNA"/>
</dbReference>
<dbReference type="PANTHER" id="PTHR24115:SF1004">
    <property type="entry name" value="KINESIN-LIKE PROTEIN KIF15"/>
    <property type="match status" value="1"/>
</dbReference>
<dbReference type="CDD" id="cd17039">
    <property type="entry name" value="Ubl_ubiquitin_like"/>
    <property type="match status" value="1"/>
</dbReference>
<organism evidence="7 8">
    <name type="scientific">Symbiodinium microadriaticum</name>
    <name type="common">Dinoflagellate</name>
    <name type="synonym">Zooxanthella microadriatica</name>
    <dbReference type="NCBI Taxonomy" id="2951"/>
    <lineage>
        <taxon>Eukaryota</taxon>
        <taxon>Sar</taxon>
        <taxon>Alveolata</taxon>
        <taxon>Dinophyceae</taxon>
        <taxon>Suessiales</taxon>
        <taxon>Symbiodiniaceae</taxon>
        <taxon>Symbiodinium</taxon>
    </lineage>
</organism>
<name>A0A1Q9F758_SYMMI</name>
<dbReference type="Proteomes" id="UP000186817">
    <property type="component" value="Unassembled WGS sequence"/>
</dbReference>
<dbReference type="CDD" id="cd16454">
    <property type="entry name" value="RING-H2_PA-TM-RING"/>
    <property type="match status" value="1"/>
</dbReference>
<proteinExistence type="inferred from homology"/>
<evidence type="ECO:0000256" key="3">
    <source>
        <dbReference type="SAM" id="Phobius"/>
    </source>
</evidence>